<dbReference type="Proteomes" id="UP000825935">
    <property type="component" value="Chromosome 12"/>
</dbReference>
<dbReference type="PROSITE" id="PS51375">
    <property type="entry name" value="PPR"/>
    <property type="match status" value="2"/>
</dbReference>
<comment type="caution">
    <text evidence="5">The sequence shown here is derived from an EMBL/GenBank/DDBJ whole genome shotgun (WGS) entry which is preliminary data.</text>
</comment>
<name>A0A8T2TJR2_CERRI</name>
<evidence type="ECO:0000259" key="4">
    <source>
        <dbReference type="Pfam" id="PF17177"/>
    </source>
</evidence>
<evidence type="ECO:0000256" key="3">
    <source>
        <dbReference type="PROSITE-ProRule" id="PRU00708"/>
    </source>
</evidence>
<gene>
    <name evidence="5" type="ORF">KP509_12G030200</name>
</gene>
<dbReference type="OrthoDB" id="185373at2759"/>
<dbReference type="OMA" id="TRYFKLC"/>
<keyword evidence="6" id="KW-1185">Reference proteome</keyword>
<feature type="domain" description="PROP1-like PPR" evidence="4">
    <location>
        <begin position="228"/>
        <end position="360"/>
    </location>
</feature>
<proteinExistence type="inferred from homology"/>
<dbReference type="EMBL" id="CM035417">
    <property type="protein sequence ID" value="KAH7422882.1"/>
    <property type="molecule type" value="Genomic_DNA"/>
</dbReference>
<protein>
    <recommendedName>
        <fullName evidence="4">PROP1-like PPR domain-containing protein</fullName>
    </recommendedName>
</protein>
<dbReference type="InterPro" id="IPR011990">
    <property type="entry name" value="TPR-like_helical_dom_sf"/>
</dbReference>
<accession>A0A8T2TJR2</accession>
<feature type="repeat" description="PPR" evidence="3">
    <location>
        <begin position="246"/>
        <end position="280"/>
    </location>
</feature>
<feature type="repeat" description="PPR" evidence="3">
    <location>
        <begin position="281"/>
        <end position="315"/>
    </location>
</feature>
<dbReference type="AlphaFoldDB" id="A0A8T2TJR2"/>
<dbReference type="PANTHER" id="PTHR47447:SF28">
    <property type="entry name" value="PENTACOTRIPEPTIDE-REPEAT REGION OF PRORP DOMAIN-CONTAINING PROTEIN"/>
    <property type="match status" value="1"/>
</dbReference>
<dbReference type="PANTHER" id="PTHR47447">
    <property type="entry name" value="OS03G0856100 PROTEIN"/>
    <property type="match status" value="1"/>
</dbReference>
<keyword evidence="2" id="KW-0677">Repeat</keyword>
<dbReference type="Pfam" id="PF13812">
    <property type="entry name" value="PPR_3"/>
    <property type="match status" value="1"/>
</dbReference>
<reference evidence="5" key="1">
    <citation type="submission" date="2021-08" db="EMBL/GenBank/DDBJ databases">
        <title>WGS assembly of Ceratopteris richardii.</title>
        <authorList>
            <person name="Marchant D.B."/>
            <person name="Chen G."/>
            <person name="Jenkins J."/>
            <person name="Shu S."/>
            <person name="Leebens-Mack J."/>
            <person name="Grimwood J."/>
            <person name="Schmutz J."/>
            <person name="Soltis P."/>
            <person name="Soltis D."/>
            <person name="Chen Z.-H."/>
        </authorList>
    </citation>
    <scope>NUCLEOTIDE SEQUENCE</scope>
    <source>
        <strain evidence="5">Whitten #5841</strain>
        <tissue evidence="5">Leaf</tissue>
    </source>
</reference>
<evidence type="ECO:0000313" key="6">
    <source>
        <dbReference type="Proteomes" id="UP000825935"/>
    </source>
</evidence>
<comment type="similarity">
    <text evidence="1">Belongs to the PPR family. P subfamily.</text>
</comment>
<dbReference type="EMBL" id="CM035417">
    <property type="protein sequence ID" value="KAH7422881.1"/>
    <property type="molecule type" value="Genomic_DNA"/>
</dbReference>
<evidence type="ECO:0000313" key="5">
    <source>
        <dbReference type="EMBL" id="KAH7422882.1"/>
    </source>
</evidence>
<dbReference type="InterPro" id="IPR002885">
    <property type="entry name" value="PPR_rpt"/>
</dbReference>
<dbReference type="NCBIfam" id="TIGR00756">
    <property type="entry name" value="PPR"/>
    <property type="match status" value="2"/>
</dbReference>
<organism evidence="5 6">
    <name type="scientific">Ceratopteris richardii</name>
    <name type="common">Triangle waterfern</name>
    <dbReference type="NCBI Taxonomy" id="49495"/>
    <lineage>
        <taxon>Eukaryota</taxon>
        <taxon>Viridiplantae</taxon>
        <taxon>Streptophyta</taxon>
        <taxon>Embryophyta</taxon>
        <taxon>Tracheophyta</taxon>
        <taxon>Polypodiopsida</taxon>
        <taxon>Polypodiidae</taxon>
        <taxon>Polypodiales</taxon>
        <taxon>Pteridineae</taxon>
        <taxon>Pteridaceae</taxon>
        <taxon>Parkerioideae</taxon>
        <taxon>Ceratopteris</taxon>
    </lineage>
</organism>
<dbReference type="InterPro" id="IPR033443">
    <property type="entry name" value="PROP1-like_PPR_dom"/>
</dbReference>
<sequence>MLRSAPNTWVPRWRVLAQIRERRRLAMALAQRQRQQQQEEEQRQRQAEAFYVEDLFSPISKPIEQPLFEELNPVQKVISMLQQNSNQPVGAALSQISFPPVPEHLISLIDNLQKYPQLALQALIWSLRQPNFQYSPLLGSRIAPILPAPKPPSVDRFLADTYAFWMQPDAPLPAAIVEPLLSLYCYAAFAFDEILEIFHSMREKGLTPTVNHFNQVMQAAVSKQHNQTDKAQLLFKHMVKNGPPPNATSYNILIYGLGEAGDSAEALRLFEEMVANDFSVNEATYSSLISSIIRTGELEKALWLMQQMRYNGVKPSQVTYILVLQELCRKGKHQYAASVLNDMQAEDMSVDADTHQMLITSLSKALGVEESEAFRMLFTQKQQPGI</sequence>
<dbReference type="Pfam" id="PF17177">
    <property type="entry name" value="PPR_long"/>
    <property type="match status" value="1"/>
</dbReference>
<dbReference type="Gene3D" id="1.25.40.10">
    <property type="entry name" value="Tetratricopeptide repeat domain"/>
    <property type="match status" value="1"/>
</dbReference>
<evidence type="ECO:0000256" key="1">
    <source>
        <dbReference type="ARBA" id="ARBA00007626"/>
    </source>
</evidence>
<evidence type="ECO:0000256" key="2">
    <source>
        <dbReference type="ARBA" id="ARBA00022737"/>
    </source>
</evidence>